<dbReference type="Pfam" id="PF00550">
    <property type="entry name" value="PP-binding"/>
    <property type="match status" value="5"/>
</dbReference>
<dbReference type="InterPro" id="IPR020845">
    <property type="entry name" value="AMP-binding_CS"/>
</dbReference>
<name>A0A563F4P3_9PSEU</name>
<dbReference type="FunFam" id="1.10.1200.10:FF:000005">
    <property type="entry name" value="Nonribosomal peptide synthetase 1"/>
    <property type="match status" value="4"/>
</dbReference>
<comment type="cofactor">
    <cofactor evidence="1">
        <name>pantetheine 4'-phosphate</name>
        <dbReference type="ChEBI" id="CHEBI:47942"/>
    </cofactor>
</comment>
<dbReference type="SMART" id="SM01294">
    <property type="entry name" value="PKS_PP_betabranch"/>
    <property type="match status" value="1"/>
</dbReference>
<dbReference type="CDD" id="cd19534">
    <property type="entry name" value="E_NRPS"/>
    <property type="match status" value="3"/>
</dbReference>
<dbReference type="SUPFAM" id="SSF47336">
    <property type="entry name" value="ACP-like"/>
    <property type="match status" value="5"/>
</dbReference>
<dbReference type="GO" id="GO:0003824">
    <property type="term" value="F:catalytic activity"/>
    <property type="evidence" value="ECO:0007669"/>
    <property type="project" value="InterPro"/>
</dbReference>
<sequence>MPSSKQSRISALPEDLREQLRRRLAGQATQSDTIPPAERTGQLPLSFSQQRLWFLNEFQPSGSDYNSALALRLSGPLDVPALTEAVQSLCVRHESLRTTFDEVDGKPVQLVHPDGVVPVPVVELTGDLDEVLREEYARPFDLRRGPLFRALLVRLTPDEHVLLLTAHHIVTDGWSMGVLVDELAAVYNGSALAPLNLQYPDFATWQRERGSDAALEHWVRQLSGIAPLEIPTDRPRPAVRTTRGATHEFTVPVEISSRLSGLARSADTTLFAGLVAVCQVLLARYAGQDDVAIGTVTSGRNRPEVTRMVGFFVNTVVLRSQVDDRLTFREFLDRVNDTVLDAFARDETPLDRLVDAVQRDRDPSRNPLFDVMVLLHNASPEPPRFTGLCTEPVSLTSESATFDLSWEFQEQDGRLSGALEYNTDLFDASTAERMACHLVALLAAVTDQPDHALGDVVLPTDVVAARGVRLDVPAMTYPQLFEDQAARTPDDTALVFRDVELTYAELNSRANRLAHHLITHGVGPEKLVALVLPRTHEMVIAFLAVLKAGGVYLPVDPTLPADRIRFLLEDADPVVVLDNIQHDDQPDTNPEVELRPDNSAYAIYTSGSTGTPKGVLVQHRNLVNLLVNHRNDFLADRGRLRVATTAVFSFDTSLEGPLLMADGHELHVIDDDTRRDADALVHYIGTHRIDFLNLTPSWLQQLIPAGLLDHRPQIILLGGEALPKNLWQELAASDTASYNFYGPTECTIDALSCRVTGTKTTIGTPLANLDAYILDDGLNPVPVGVPGQLHLAGDQLARGYLNRPGLTADRFTANPYGPPGSRMYATGDHARWLPDGSVDYLGRIDEQVKIRGFRIEPGEIETTLRQHQHITDAIVIARDNRLIAYTVHTAPVDCRTWLKPLLPDYMIPSAFVALDAMPLTPNGKIDRRALPEPELHRHSYTAPRNEVEETLAQIWGDVLGVERVGIEDNFFALGGDSILSIQVVSRARQASLHLTSKDIFLHQTIADLPTGVAASVEHRAISGPAPLTPIQRWFFEDSGIPGNFTMSVCVDLPENVDEDRLRRAVHAVVAHHEALRTRFRDGAQDVVPAEDADVFRATTIDIANGPLLRAALHDNRLTLVAHHLVIDSVSWRILIEDVEAAYTGRALPPTSTSFRQWAHLLAEHDFSADLPYWQSVDAPGDLPVDRTGPNTAGSTRTLSAKLGAEDTDALLHRVPDVYRTQINDVLLSALGRTLRDWTGRERVLIGVEGHGREEIIDGVDLTRTVGWFTSEYPLALTVPGDWATTIKSVKEQLRAVPHRGLSYGALRYLAGELRGTPQPRLSFNYHGQWDSGAQREDTGQDVAPESPRTYLIDVTGLVADGELELTWHYSDNVHDEQTVRRLAERMTVALREIVEHCAAPDSGGRTPSDFPLARLTQEQVDRIATPTVEDIYPLTPLQAGMLFHSLVDSDAYLNRACLRLSGVTDPHALGAALQRVVDRTPALRSVPVWDGVDRPLQVVHSHATVPVRYVDGDVPEDDDDIDLSSAPLMRATIVRVSADEVVLVWTTHHILFDGWSLGQVFEEICEQYAAIVRQRPPRLAARRPFREYLRWLDGQDHARAEAYWHGVLDDVAEPTPLPYDRPPAEAHRTESSESVKISVDATALNAMVKQHGLTVNTVVQGAWALLLSRYSSERDVVFGTTVSGRPADLPGVESMVGMFINTVPTRTRISGTVLEWLRELQVRQTEARQFDFVSLAQLQNGRKLFDSAVVFENYPFDEAATTEAGVRVTEVQALETTNFALGVRAHLADRLHIEVAYDPRLFDARTAEQLTRHLEVLLTGIVTTPDRPLDELPLLSGAERHRLLVEWNGSGSAHVEATIPELFAAQAARTPDAVAVTCEGRSLTYGELDARANRLAHRLIELGAGPERFVALMLPRSPDMVVAILGVLKSGAAYLPIDPDHPADRIAAMLADTAPVVVLSDVDGPGVDRQPATAPDVSAVPANPAYVIYTSGSTGRPKGVVIPHENVVRLFTSTRQWFGFDEHDVWTLFHSYAFDFSVWEIWGPLLHGGRLVVVPHEVSRSPRDFVRLLAEERVTVLNQTPSAFYQLQREDTSELDLRHVIFGGEALDLWRLSDWYAVHADNRPVLVNMYGITETTVHVSHLALDARSAAQATGSTIGVAIPDLRTYVLDGDLRLVPPGVTGELHVAGAGLARGYLHRPGLTADRFVANPFGAPGERMYRTGDLVRWREGRLEYLGRTDQQVKIRGFRVELGEIEAVLAAHPRVAHVAVIAREDQPGAKRLVAYVVGDDPDPAELRAFAATSLPDHMVPSAFVVLDELPLTRNGKLDRTALPAPEFTGGRVAPRTEAERQVAQVWSEVLDVDGVGAEDNFFSLGGDSIVSIRVASRLNVSPRLVFSFPTVAALAAAITANGAAPVSAIRSAPRGRALPLSFAQQRLWFLHDFEPDSTEYTTRFAVRLRGELDVDGLNRALTELVARHESLRTTFDSVDGQGVQVVHPPQEVRVPVVPDDDGVRPFDLSAGPLFRPRLVRLAADDHVFTADMHHIITDGWSLGVLVEELSALYNGCDLPPVELQYADYAVWQREELELADQLGYWTRQLASLPTLELPTDRSRPAVRTAAGAAHEFEVSAEVTAALKRLRADTTLFTTLVAACQLLFARYTGQDDIAVGTVVSGREHPQLERVVGFFVNTLVLRAHIDGRRGFTDFLGDVRGTVLDAFAHQDVPFERIVDEVQPERDTSRNPLFDVMVMLQNNQIRLPSLRGLDVTEQPLPTDTATCDITVEFQEHAGGLRGALEYNTDLFDATTMRRMATHLVALLGQIAAQPGRALADFTLPAELVAAQGVQLDVPTLTYPRWFERQAARTPDETALVFRDTRLTFAELNRRANRLAHHLVERGAGPEKIVALVLPRTHEMIIAFLAVLKAGAVYLPIDPGLPPDRVQLLLDDADPAVVLTNIDHDEQPDTNPATEVRPDNAAYAIYTSGSTGHPKGVLIDHRGLVNLLHNHRNGYLHGRGRLRMALTAVFSFDTSLEGLLAMADGHELHLIDEDTRLDADALVGYIGTHGIDVLDLTPSWLQQLIPAGLLTQQPRVLLLGGEALPENLWREVAANPAVDSYNLYGPTECTVDALSCRVTGSRPVIGTPLANLQACILDDSLNPVPVGVPGQLHLAGDQLARGYLNRPGLTADRFIANPYGLPGSRMYATGDRARWLPDGSVDYLGRADEQVKIRGFRIEPCEIETALRRHEDITDAVVVARTDNGHKRLVAYTVQTGSLDHRAWLKNTLPDYMIPSAFVVIDALPLTPSGKIDRRALPQPEVHQESTHTAPRTEAERVLAQIWSDVLGVEQVGVDDNFFALGGDSILSIQVVSRARQAGLKLTSKDIFLHQTIAELEITEAAPVEHRAVTGPAPLTPIQRWFFEDSGITGNFTMSVCAQLPPNVDADALRNAVQRVVAHHEALRTRFRDGQQDVVPVETAEIFRVTDESDVDPRAAIDIANGPVLQAVLFRRRGQLFLTAHHLVIDGVSWRILLDDLEAAYHGRSLTPTTTAFRDWAHQLAQHDFSADLPYWQAVGAPADLPVDRMGANTADSTRTISVELCASDTDALLHRVPDVYRTQINDVLLSALGGTLSRWTGDSRVLIGVEGHGREEIIDGVDLTRTVGWFTSEYPLALTISGDNWGSALKSVKEQLRAVPHRGMSFGALRYLAGELRDAPMPQISFNYHGQWEGGQDDGFYRGWHDPAGEDVDALSTRTCLIDVIGVVNDGRLELGWTYSANVHDESTVRDLAEQTMRCLREIVHHCAQPDAGGRTPSDFPLARLTQEQVDRITDRTVEDVYPLTPLQAGMLFHSLVDRDAYFNQLRLRLSGVADPEAFGRAWQRVVDRTPVLRTSLVWDGVDEPLQLVHQHVTLPVHHHDRPDDVDRIVAEDRAAGIDLTSAPLMRVTIIQLGGDEVLLIWTSHHVVLDGWSTGQVFADVCELYAAEVRGRRPALTNGRPFREYLAWLHRQDQRQAEEYWRGVLAGFEAPTPLPLDHRQVQAHQTESAESVRIELTAGESTRLNLMAGQNGLTVNTIIQGAWGLLLARHAGEQDVVFGTTVSGRPDDLPGVDSMVGMFINTVPTRVRAKDGEPLLPWLQELQLQQTESRRFDFVSLPQLRNWSDLPAGTPLFDTAVVFENYPLDEAAEDSDLRVTAVDAVDTTNFPLALSAYLDERLRFELAFDPALFDPSTARRLADRLRLLLVGMADDPRGTLGELPRMSERERRQVLEDWNRTELDVPDVTFPQVFEEQVARTPEATALVFRDTSFSYAELNAAANRLAHLLIRKGVGPERLVALELPRSAELVIAMLAVFKAGGVYLPVDPTLPQDRIEYLISDARPAVVVTHDLLTDAADEPDTDPVTAVCPGNSAYVIYTSGSTGKPKGVLVEHRNLVNLLFHHRNDLLKPCRRLRVALSAAFSFDTSLEGPVLMAAGNELHLIDDKVRLDPAALVGYVARHGIDFLDLTPSWAQQLVPAGLLDHAPLLMLGGEALSETLWRELAAAPATTSYNFYGPTECTIDALSCRVDDSATPVIGRPLHNLRAYVLDDGLRPVAVGVPGELHLAGAQVARGYLGRAGLTAERFIANPFGPPGTRMYATGDQVRWNTDGMIEYLGRTDEQVKIRGHRIEPGEIEAALLVHVNEAAVVARDDQLGITRLIAYLVGDELDPAQLRAALSKSLPEYMVPSAFMVLDRLPLTTNGKLDRRALPAPQFTGGHVAPRTETERVVARVWAGALGVERVGIEDNFFELGGDSILSIRVVSGLRAALGVELSPRELFTHPTVARMAAALPSGPTELDTIPAVPRDRALPLSHAQQRLWFLNEFEPGSTEYLAPSAVRLRGPLDIDALSDALTALVARHESLRTTFDSVDGLGVQVVHPPYDVRLPVIDGDLGRVLAEETTRPFDLRRGPLLRACLVRLDAEDHVLILVLHHIVTDGWSTGVLTSELGALYEGAELPPLAVQYADYAVWQREHLELADQLGYWTRQLAGTPPLELPADRPRPAVRTSAGAVHEFAVPADVTTALKELGQRHDSTLFMTLLAACQLLFARYAGQDDVAVGTVTSGRERAELAGLIGFFVNTLVLRSTVDHTLTGEDFLGRVRATALEAFARQDVPFERVVDELRLDRDTSRNPLFDVMVLLQNVPTDAATLGVLEIEDVELPVSTATCDITVEFQEHEGVLAGAFEYSTDLFDAVTIERMAEHLVTLLGSLAAHPDRTLAELSLPTDLVAAHGVALNVPATTYPQLFEEQAARTPDEIALVFRDTRFTYAELNTRANRLAHHLITHGVGPEKLVALVLPRTHEMVIAFLAVLKAGGIYLPVDPTLPADRIRFLLKDADPVVVLHNIQHDDQPDTNPEVELRPDNTAYAIYTSGSTGTPKGVLVQHRNLVNLLANHRNDFLADRGRLRVATTAVFSFDTSLEGPLLMADGHELHIIDDDTRRDADALVHYIGTHRIDFLNLTPSWLQQLIPAGLLDHRPQIILLGGEALPKNLWQELAASDTASYNFYGPTECTIDALSCRVTGTKTTIGTPLANLDAYILDDGLNPVPVGVPGQLHLAGDQLARGYLNRPGLTADRFTANPYGPPGSRMYATGDHARWTRDGSVDYLGRIDEQVKIRGFRIEPGEIETALRQHQHITDAIVIARDNRLIAYTVQTDSVEHRAWLKNTLPDYMIPSAFVALDAMPLTPNGKIDRRALPEPELHRHSYTAPRNEIEEQLTQVWSDVLGVERVGIDDNFFELGGDSILSIQVTARARRAGLRVSTKDLFVHQTIAALAPVVTLDDTSGADLGPVAGDAPLTPIQRWFFDTHHVSPHHFNQSMLVELTGDLDVEALRTSLDALLAHHDALRMRFQRCDEGWRQHNAPIEQHDVLERRDLSDVDAADRWAAMEKIADDVHASFDLTTGPLLKAVLFTGGTQHLFLTAHHLVVDGVSWRILLEDLETAHGQAVRGVPIDLGPKTTSFRDWATKLTEHVARGALDHELDHWSQALRGCTLPVDHPRPQPGTPGESVPVQLSADDTEALLRHAPAAYRTRINDVLLTALAWSLSRWTGHRTVSVDLEGHGREDVLDGVDVSRTVGWFTTVFPVAVDVPDQAGWRDLVKSVRRQLRTVPGNGFGFGALRHLGRKLPAGQEPQVAFNYLGQWDEGAEDGLLGTVHGSIGQDADPANRGSHLLEIVGSVESGQLGFSWYFQPDVHDRSTVERVARDFADALCAIAQDCRARRREGSG</sequence>
<protein>
    <submittedName>
        <fullName evidence="9">Amino acid adenylation domain-containing protein</fullName>
    </submittedName>
</protein>
<dbReference type="Proteomes" id="UP000316639">
    <property type="component" value="Unassembled WGS sequence"/>
</dbReference>
<feature type="domain" description="Carrier" evidence="8">
    <location>
        <begin position="942"/>
        <end position="1016"/>
    </location>
</feature>
<evidence type="ECO:0000256" key="6">
    <source>
        <dbReference type="ARBA" id="ARBA00023194"/>
    </source>
</evidence>
<dbReference type="SMART" id="SM00823">
    <property type="entry name" value="PKS_PP"/>
    <property type="match status" value="5"/>
</dbReference>
<dbReference type="Gene3D" id="3.40.50.980">
    <property type="match status" value="4"/>
</dbReference>
<organism evidence="9 10">
    <name type="scientific">Lentzea tibetensis</name>
    <dbReference type="NCBI Taxonomy" id="2591470"/>
    <lineage>
        <taxon>Bacteria</taxon>
        <taxon>Bacillati</taxon>
        <taxon>Actinomycetota</taxon>
        <taxon>Actinomycetes</taxon>
        <taxon>Pseudonocardiales</taxon>
        <taxon>Pseudonocardiaceae</taxon>
        <taxon>Lentzea</taxon>
    </lineage>
</organism>
<evidence type="ECO:0000313" key="9">
    <source>
        <dbReference type="EMBL" id="TWP54344.1"/>
    </source>
</evidence>
<comment type="caution">
    <text evidence="9">The sequence shown here is derived from an EMBL/GenBank/DDBJ whole genome shotgun (WGS) entry which is preliminary data.</text>
</comment>
<dbReference type="NCBIfam" id="NF004282">
    <property type="entry name" value="PRK05691.1"/>
    <property type="match status" value="10"/>
</dbReference>
<dbReference type="InterPro" id="IPR006162">
    <property type="entry name" value="Ppantetheine_attach_site"/>
</dbReference>
<dbReference type="GO" id="GO:0043041">
    <property type="term" value="P:amino acid activation for nonribosomal peptide biosynthetic process"/>
    <property type="evidence" value="ECO:0007669"/>
    <property type="project" value="TreeGrafter"/>
</dbReference>
<comment type="similarity">
    <text evidence="2">Belongs to the ATP-dependent AMP-binding enzyme family.</text>
</comment>
<feature type="domain" description="Carrier" evidence="8">
    <location>
        <begin position="3322"/>
        <end position="3396"/>
    </location>
</feature>
<dbReference type="InterPro" id="IPR020806">
    <property type="entry name" value="PKS_PP-bd"/>
</dbReference>
<keyword evidence="5" id="KW-0677">Repeat</keyword>
<dbReference type="GO" id="GO:0044550">
    <property type="term" value="P:secondary metabolite biosynthetic process"/>
    <property type="evidence" value="ECO:0007669"/>
    <property type="project" value="UniProtKB-ARBA"/>
</dbReference>
<dbReference type="InterPro" id="IPR010071">
    <property type="entry name" value="AA_adenyl_dom"/>
</dbReference>
<dbReference type="FunFam" id="2.30.38.10:FF:000001">
    <property type="entry name" value="Non-ribosomal peptide synthetase PvdI"/>
    <property type="match status" value="5"/>
</dbReference>
<dbReference type="RefSeq" id="WP_146349126.1">
    <property type="nucleotide sequence ID" value="NZ_VOBR01000001.1"/>
</dbReference>
<dbReference type="FunFam" id="3.40.50.12780:FF:000012">
    <property type="entry name" value="Non-ribosomal peptide synthetase"/>
    <property type="match status" value="1"/>
</dbReference>
<dbReference type="InterPro" id="IPR045851">
    <property type="entry name" value="AMP-bd_C_sf"/>
</dbReference>
<dbReference type="CDD" id="cd17643">
    <property type="entry name" value="A_NRPS_Cytc1-like"/>
    <property type="match status" value="1"/>
</dbReference>
<dbReference type="GO" id="GO:0008610">
    <property type="term" value="P:lipid biosynthetic process"/>
    <property type="evidence" value="ECO:0007669"/>
    <property type="project" value="UniProtKB-ARBA"/>
</dbReference>
<gene>
    <name evidence="9" type="ORF">FKR81_02005</name>
</gene>
<dbReference type="CDD" id="cd19543">
    <property type="entry name" value="DCL_NRPS"/>
    <property type="match status" value="2"/>
</dbReference>
<feature type="domain" description="Carrier" evidence="8">
    <location>
        <begin position="2342"/>
        <end position="2420"/>
    </location>
</feature>
<dbReference type="Gene3D" id="3.40.50.12780">
    <property type="entry name" value="N-terminal domain of ligase-like"/>
    <property type="match status" value="3"/>
</dbReference>
<feature type="region of interest" description="Disordered" evidence="7">
    <location>
        <begin position="3304"/>
        <end position="3325"/>
    </location>
</feature>
<evidence type="ECO:0000259" key="8">
    <source>
        <dbReference type="PROSITE" id="PS50075"/>
    </source>
</evidence>
<dbReference type="NCBIfam" id="NF003417">
    <property type="entry name" value="PRK04813.1"/>
    <property type="match status" value="5"/>
</dbReference>
<dbReference type="Pfam" id="PF00501">
    <property type="entry name" value="AMP-binding"/>
    <property type="match status" value="5"/>
</dbReference>
<dbReference type="Pfam" id="PF00668">
    <property type="entry name" value="Condensation"/>
    <property type="match status" value="9"/>
</dbReference>
<dbReference type="PROSITE" id="PS50075">
    <property type="entry name" value="CARRIER"/>
    <property type="match status" value="5"/>
</dbReference>
<dbReference type="InterPro" id="IPR023213">
    <property type="entry name" value="CAT-like_dom_sf"/>
</dbReference>
<dbReference type="PANTHER" id="PTHR45527">
    <property type="entry name" value="NONRIBOSOMAL PEPTIDE SYNTHETASE"/>
    <property type="match status" value="1"/>
</dbReference>
<dbReference type="GO" id="GO:0017000">
    <property type="term" value="P:antibiotic biosynthetic process"/>
    <property type="evidence" value="ECO:0007669"/>
    <property type="project" value="UniProtKB-KW"/>
</dbReference>
<keyword evidence="3" id="KW-0596">Phosphopantetheine</keyword>
<keyword evidence="10" id="KW-1185">Reference proteome</keyword>
<dbReference type="Pfam" id="PF13193">
    <property type="entry name" value="AMP-binding_C"/>
    <property type="match status" value="4"/>
</dbReference>
<dbReference type="Gene3D" id="3.30.559.10">
    <property type="entry name" value="Chloramphenicol acetyltransferase-like domain"/>
    <property type="match status" value="8"/>
</dbReference>
<dbReference type="OrthoDB" id="2472181at2"/>
<dbReference type="PROSITE" id="PS00012">
    <property type="entry name" value="PHOSPHOPANTETHEINE"/>
    <property type="match status" value="5"/>
</dbReference>
<dbReference type="CDD" id="cd05930">
    <property type="entry name" value="A_NRPS"/>
    <property type="match status" value="4"/>
</dbReference>
<dbReference type="InterPro" id="IPR036736">
    <property type="entry name" value="ACP-like_sf"/>
</dbReference>
<dbReference type="InterPro" id="IPR042099">
    <property type="entry name" value="ANL_N_sf"/>
</dbReference>
<dbReference type="GO" id="GO:0031177">
    <property type="term" value="F:phosphopantetheine binding"/>
    <property type="evidence" value="ECO:0007669"/>
    <property type="project" value="InterPro"/>
</dbReference>
<evidence type="ECO:0000313" key="10">
    <source>
        <dbReference type="Proteomes" id="UP000316639"/>
    </source>
</evidence>
<dbReference type="InterPro" id="IPR010060">
    <property type="entry name" value="NRPS_synth"/>
</dbReference>
<keyword evidence="4" id="KW-0597">Phosphoprotein</keyword>
<dbReference type="NCBIfam" id="TIGR01720">
    <property type="entry name" value="NRPS-para261"/>
    <property type="match status" value="3"/>
</dbReference>
<dbReference type="PROSITE" id="PS00455">
    <property type="entry name" value="AMP_BINDING"/>
    <property type="match status" value="2"/>
</dbReference>
<dbReference type="FunFam" id="3.30.300.30:FF:000010">
    <property type="entry name" value="Enterobactin synthetase component F"/>
    <property type="match status" value="3"/>
</dbReference>
<evidence type="ECO:0000256" key="1">
    <source>
        <dbReference type="ARBA" id="ARBA00001957"/>
    </source>
</evidence>
<dbReference type="SUPFAM" id="SSF56801">
    <property type="entry name" value="Acetyl-CoA synthetase-like"/>
    <property type="match status" value="5"/>
</dbReference>
<reference evidence="9 10" key="1">
    <citation type="submission" date="2019-07" db="EMBL/GenBank/DDBJ databases">
        <title>Lentzea xizangensis sp. nov., isolated from Qinghai-Tibetan Plateau Soils.</title>
        <authorList>
            <person name="Huang J."/>
        </authorList>
    </citation>
    <scope>NUCLEOTIDE SEQUENCE [LARGE SCALE GENOMIC DNA]</scope>
    <source>
        <strain evidence="9 10">FXJ1.1311</strain>
    </source>
</reference>
<evidence type="ECO:0000256" key="2">
    <source>
        <dbReference type="ARBA" id="ARBA00006432"/>
    </source>
</evidence>
<dbReference type="InterPro" id="IPR001242">
    <property type="entry name" value="Condensation_dom"/>
</dbReference>
<dbReference type="EMBL" id="VOBR01000001">
    <property type="protein sequence ID" value="TWP54344.1"/>
    <property type="molecule type" value="Genomic_DNA"/>
</dbReference>
<dbReference type="CDD" id="cd19531">
    <property type="entry name" value="LCL_NRPS-like"/>
    <property type="match status" value="3"/>
</dbReference>
<feature type="domain" description="Carrier" evidence="8">
    <location>
        <begin position="4748"/>
        <end position="4823"/>
    </location>
</feature>
<feature type="domain" description="Carrier" evidence="8">
    <location>
        <begin position="5736"/>
        <end position="5810"/>
    </location>
</feature>
<dbReference type="FunFam" id="3.40.50.980:FF:000002">
    <property type="entry name" value="Enterobactin synthetase component F"/>
    <property type="match status" value="1"/>
</dbReference>
<dbReference type="InterPro" id="IPR009081">
    <property type="entry name" value="PP-bd_ACP"/>
</dbReference>
<evidence type="ECO:0000256" key="5">
    <source>
        <dbReference type="ARBA" id="ARBA00022737"/>
    </source>
</evidence>
<proteinExistence type="inferred from homology"/>
<dbReference type="Gene3D" id="1.10.1200.10">
    <property type="entry name" value="ACP-like"/>
    <property type="match status" value="5"/>
</dbReference>
<dbReference type="Gene3D" id="3.30.300.30">
    <property type="match status" value="5"/>
</dbReference>
<accession>A0A563F4P3</accession>
<dbReference type="Gene3D" id="2.30.38.10">
    <property type="entry name" value="Luciferase, Domain 3"/>
    <property type="match status" value="2"/>
</dbReference>
<dbReference type="SUPFAM" id="SSF52777">
    <property type="entry name" value="CoA-dependent acyltransferases"/>
    <property type="match status" value="16"/>
</dbReference>
<evidence type="ECO:0000256" key="3">
    <source>
        <dbReference type="ARBA" id="ARBA00022450"/>
    </source>
</evidence>
<dbReference type="InterPro" id="IPR025110">
    <property type="entry name" value="AMP-bd_C"/>
</dbReference>
<keyword evidence="6" id="KW-0045">Antibiotic biosynthesis</keyword>
<dbReference type="GO" id="GO:0005829">
    <property type="term" value="C:cytosol"/>
    <property type="evidence" value="ECO:0007669"/>
    <property type="project" value="TreeGrafter"/>
</dbReference>
<dbReference type="Gene3D" id="3.30.559.30">
    <property type="entry name" value="Nonribosomal peptide synthetase, condensation domain"/>
    <property type="match status" value="8"/>
</dbReference>
<dbReference type="PANTHER" id="PTHR45527:SF14">
    <property type="entry name" value="PLIPASTATIN SYNTHASE SUBUNIT B"/>
    <property type="match status" value="1"/>
</dbReference>
<dbReference type="InterPro" id="IPR000873">
    <property type="entry name" value="AMP-dep_synth/lig_dom"/>
</dbReference>
<dbReference type="NCBIfam" id="TIGR01733">
    <property type="entry name" value="AA-adenyl-dom"/>
    <property type="match status" value="5"/>
</dbReference>
<evidence type="ECO:0000256" key="7">
    <source>
        <dbReference type="SAM" id="MobiDB-lite"/>
    </source>
</evidence>
<dbReference type="FunFam" id="3.40.50.980:FF:000001">
    <property type="entry name" value="Non-ribosomal peptide synthetase"/>
    <property type="match status" value="3"/>
</dbReference>
<evidence type="ECO:0000256" key="4">
    <source>
        <dbReference type="ARBA" id="ARBA00022553"/>
    </source>
</evidence>